<comment type="caution">
    <text evidence="2">The sequence shown here is derived from an EMBL/GenBank/DDBJ whole genome shotgun (WGS) entry which is preliminary data.</text>
</comment>
<sequence length="137" mass="15227">MMRWIREILIAYFKDARKKYGLPATAVGTFLTDIVSSHRTQVIRDLLQANHILLLTLPPNSTLLLQLCDVGIFGSLKLAYQQGHAGISKLSIEQKAAHIIYARQKSASLLSIANSFRACAITTVVQNGKLIAQFFQE</sequence>
<name>A0A5J4UD24_9EUKA</name>
<reference evidence="2 3" key="1">
    <citation type="submission" date="2019-03" db="EMBL/GenBank/DDBJ databases">
        <title>Single cell metagenomics reveals metabolic interactions within the superorganism composed of flagellate Streblomastix strix and complex community of Bacteroidetes bacteria on its surface.</title>
        <authorList>
            <person name="Treitli S.C."/>
            <person name="Kolisko M."/>
            <person name="Husnik F."/>
            <person name="Keeling P."/>
            <person name="Hampl V."/>
        </authorList>
    </citation>
    <scope>NUCLEOTIDE SEQUENCE [LARGE SCALE GENOMIC DNA]</scope>
    <source>
        <strain evidence="2">ST1C</strain>
    </source>
</reference>
<gene>
    <name evidence="2" type="ORF">EZS28_036714</name>
</gene>
<dbReference type="AlphaFoldDB" id="A0A5J4UD24"/>
<dbReference type="Proteomes" id="UP000324800">
    <property type="component" value="Unassembled WGS sequence"/>
</dbReference>
<accession>A0A5J4UD24</accession>
<evidence type="ECO:0000259" key="1">
    <source>
        <dbReference type="Pfam" id="PF03184"/>
    </source>
</evidence>
<dbReference type="EMBL" id="SNRW01018007">
    <property type="protein sequence ID" value="KAA6367762.1"/>
    <property type="molecule type" value="Genomic_DNA"/>
</dbReference>
<feature type="non-terminal residue" evidence="2">
    <location>
        <position position="137"/>
    </location>
</feature>
<dbReference type="InterPro" id="IPR004875">
    <property type="entry name" value="DDE_SF_endonuclease_dom"/>
</dbReference>
<dbReference type="GO" id="GO:0003676">
    <property type="term" value="F:nucleic acid binding"/>
    <property type="evidence" value="ECO:0007669"/>
    <property type="project" value="InterPro"/>
</dbReference>
<evidence type="ECO:0000313" key="2">
    <source>
        <dbReference type="EMBL" id="KAA6367762.1"/>
    </source>
</evidence>
<dbReference type="Pfam" id="PF03184">
    <property type="entry name" value="DDE_1"/>
    <property type="match status" value="1"/>
</dbReference>
<organism evidence="2 3">
    <name type="scientific">Streblomastix strix</name>
    <dbReference type="NCBI Taxonomy" id="222440"/>
    <lineage>
        <taxon>Eukaryota</taxon>
        <taxon>Metamonada</taxon>
        <taxon>Preaxostyla</taxon>
        <taxon>Oxymonadida</taxon>
        <taxon>Streblomastigidae</taxon>
        <taxon>Streblomastix</taxon>
    </lineage>
</organism>
<proteinExistence type="predicted"/>
<evidence type="ECO:0000313" key="3">
    <source>
        <dbReference type="Proteomes" id="UP000324800"/>
    </source>
</evidence>
<feature type="domain" description="DDE-1" evidence="1">
    <location>
        <begin position="30"/>
        <end position="83"/>
    </location>
</feature>
<protein>
    <recommendedName>
        <fullName evidence="1">DDE-1 domain-containing protein</fullName>
    </recommendedName>
</protein>